<comment type="caution">
    <text evidence="2">The sequence shown here is derived from an EMBL/GenBank/DDBJ whole genome shotgun (WGS) entry which is preliminary data.</text>
</comment>
<reference evidence="2" key="2">
    <citation type="submission" date="2021-12" db="EMBL/GenBank/DDBJ databases">
        <title>Resequencing data analysis of finger millet.</title>
        <authorList>
            <person name="Hatakeyama M."/>
            <person name="Aluri S."/>
            <person name="Balachadran M.T."/>
            <person name="Sivarajan S.R."/>
            <person name="Poveda L."/>
            <person name="Shimizu-Inatsugi R."/>
            <person name="Schlapbach R."/>
            <person name="Sreeman S.M."/>
            <person name="Shimizu K.K."/>
        </authorList>
    </citation>
    <scope>NUCLEOTIDE SEQUENCE</scope>
</reference>
<dbReference type="Proteomes" id="UP001054889">
    <property type="component" value="Unassembled WGS sequence"/>
</dbReference>
<feature type="compositionally biased region" description="Basic and acidic residues" evidence="1">
    <location>
        <begin position="110"/>
        <end position="126"/>
    </location>
</feature>
<sequence>MDSAVRSARSSPLHRAAPPASVFCRGADAAIYTPLAAAGSHSLGIALEVLGRWVFGSGSAAEAVGAAVRSVCYLVILRLIPDNAPLLLMRIIERAKFDRRERKKKKRREKKEGEHAKFDRQERTGDSSRVGSTEEEGEGRGNAGRTCSWVLRNCSLVNLDENARPGPAATSRRCSFRALFAGASSSLGRFLASTLRAQEGCVASISR</sequence>
<reference evidence="2" key="1">
    <citation type="journal article" date="2018" name="DNA Res.">
        <title>Multiple hybrid de novo genome assembly of finger millet, an orphan allotetraploid crop.</title>
        <authorList>
            <person name="Hatakeyama M."/>
            <person name="Aluri S."/>
            <person name="Balachadran M.T."/>
            <person name="Sivarajan S.R."/>
            <person name="Patrignani A."/>
            <person name="Gruter S."/>
            <person name="Poveda L."/>
            <person name="Shimizu-Inatsugi R."/>
            <person name="Baeten J."/>
            <person name="Francoijs K.J."/>
            <person name="Nataraja K.N."/>
            <person name="Reddy Y.A.N."/>
            <person name="Phadnis S."/>
            <person name="Ravikumar R.L."/>
            <person name="Schlapbach R."/>
            <person name="Sreeman S.M."/>
            <person name="Shimizu K.K."/>
        </authorList>
    </citation>
    <scope>NUCLEOTIDE SEQUENCE</scope>
</reference>
<dbReference type="AlphaFoldDB" id="A0AAV5C4C4"/>
<protein>
    <submittedName>
        <fullName evidence="2">Uncharacterized protein</fullName>
    </submittedName>
</protein>
<evidence type="ECO:0000256" key="1">
    <source>
        <dbReference type="SAM" id="MobiDB-lite"/>
    </source>
</evidence>
<feature type="region of interest" description="Disordered" evidence="1">
    <location>
        <begin position="99"/>
        <end position="143"/>
    </location>
</feature>
<organism evidence="2 3">
    <name type="scientific">Eleusine coracana subsp. coracana</name>
    <dbReference type="NCBI Taxonomy" id="191504"/>
    <lineage>
        <taxon>Eukaryota</taxon>
        <taxon>Viridiplantae</taxon>
        <taxon>Streptophyta</taxon>
        <taxon>Embryophyta</taxon>
        <taxon>Tracheophyta</taxon>
        <taxon>Spermatophyta</taxon>
        <taxon>Magnoliopsida</taxon>
        <taxon>Liliopsida</taxon>
        <taxon>Poales</taxon>
        <taxon>Poaceae</taxon>
        <taxon>PACMAD clade</taxon>
        <taxon>Chloridoideae</taxon>
        <taxon>Cynodonteae</taxon>
        <taxon>Eleusininae</taxon>
        <taxon>Eleusine</taxon>
    </lineage>
</organism>
<name>A0AAV5C4C4_ELECO</name>
<evidence type="ECO:0000313" key="2">
    <source>
        <dbReference type="EMBL" id="GJM92755.1"/>
    </source>
</evidence>
<accession>A0AAV5C4C4</accession>
<evidence type="ECO:0000313" key="3">
    <source>
        <dbReference type="Proteomes" id="UP001054889"/>
    </source>
</evidence>
<keyword evidence="3" id="KW-1185">Reference proteome</keyword>
<gene>
    <name evidence="2" type="primary">ga09250</name>
    <name evidence="2" type="ORF">PR202_ga09250</name>
</gene>
<dbReference type="EMBL" id="BQKI01000004">
    <property type="protein sequence ID" value="GJM92755.1"/>
    <property type="molecule type" value="Genomic_DNA"/>
</dbReference>
<proteinExistence type="predicted"/>